<evidence type="ECO:0000313" key="3">
    <source>
        <dbReference type="Proteomes" id="UP000036395"/>
    </source>
</evidence>
<dbReference type="InterPro" id="IPR014347">
    <property type="entry name" value="Tautomerase/MIF_sf"/>
</dbReference>
<keyword evidence="4" id="KW-1185">Reference proteome</keyword>
<accession>A0A0J6GM96</accession>
<evidence type="ECO:0000313" key="2">
    <source>
        <dbReference type="EMBL" id="SEC74374.1"/>
    </source>
</evidence>
<dbReference type="PANTHER" id="PTHR38460:SF1">
    <property type="entry name" value="TAUTOMERASE YOLI-RELATED"/>
    <property type="match status" value="1"/>
</dbReference>
<reference evidence="1 3" key="1">
    <citation type="submission" date="2015-02" db="EMBL/GenBank/DDBJ databases">
        <title>Pseudomonas helleri sp. nov. and Pseudomonas weihenstephanensis sp. nov., isolated from raw cows milk.</title>
        <authorList>
            <person name="von Neubeck M."/>
            <person name="Huptas C."/>
            <person name="Wenning M."/>
            <person name="Scherer S."/>
        </authorList>
    </citation>
    <scope>NUCLEOTIDE SEQUENCE [LARGE SCALE GENOMIC DNA]</scope>
    <source>
        <strain evidence="1 3">DSM 21104</strain>
    </source>
</reference>
<dbReference type="InterPro" id="IPR037479">
    <property type="entry name" value="Tauto_MSAD"/>
</dbReference>
<dbReference type="AlphaFoldDB" id="A0A0J6GM96"/>
<dbReference type="SUPFAM" id="SSF55331">
    <property type="entry name" value="Tautomerase/MIF"/>
    <property type="match status" value="1"/>
</dbReference>
<dbReference type="Gene3D" id="3.30.429.10">
    <property type="entry name" value="Macrophage Migration Inhibitory Factor"/>
    <property type="match status" value="1"/>
</dbReference>
<comment type="caution">
    <text evidence="1">The sequence shown here is derived from an EMBL/GenBank/DDBJ whole genome shotgun (WGS) entry which is preliminary data.</text>
</comment>
<dbReference type="PANTHER" id="PTHR38460">
    <property type="entry name" value="TAUTOMERASE YOLI-RELATED"/>
    <property type="match status" value="1"/>
</dbReference>
<evidence type="ECO:0000313" key="4">
    <source>
        <dbReference type="Proteomes" id="UP000183155"/>
    </source>
</evidence>
<dbReference type="PATRIC" id="fig|47884.3.peg.4277"/>
<organism evidence="1 3">
    <name type="scientific">Pseudomonas taetrolens</name>
    <dbReference type="NCBI Taxonomy" id="47884"/>
    <lineage>
        <taxon>Bacteria</taxon>
        <taxon>Pseudomonadati</taxon>
        <taxon>Pseudomonadota</taxon>
        <taxon>Gammaproteobacteria</taxon>
        <taxon>Pseudomonadales</taxon>
        <taxon>Pseudomonadaceae</taxon>
        <taxon>Pseudomonas</taxon>
    </lineage>
</organism>
<dbReference type="OrthoDB" id="9804765at2"/>
<dbReference type="Proteomes" id="UP000036395">
    <property type="component" value="Unassembled WGS sequence"/>
</dbReference>
<dbReference type="STRING" id="47884.SAMN04490203_3028"/>
<dbReference type="Proteomes" id="UP000183155">
    <property type="component" value="Unassembled WGS sequence"/>
</dbReference>
<protein>
    <submittedName>
        <fullName evidence="1">Decarboxylase</fullName>
    </submittedName>
    <submittedName>
        <fullName evidence="2">Tautomerase enzyme</fullName>
    </submittedName>
</protein>
<name>A0A0J6GM96_PSETA</name>
<proteinExistence type="predicted"/>
<dbReference type="Pfam" id="PF14552">
    <property type="entry name" value="Tautomerase_2"/>
    <property type="match status" value="1"/>
</dbReference>
<sequence length="136" mass="15224">MPFSRISLHRGKSAEYLQALSQGLHDALVDSFEVPKADRFQVIHQHEEGELIFDPGYLGGPRSHDFVLIAITAGRPRSVETKQRFYRDLVEKLRRATGLNAEDVMVVITTTASDEWSFGGGRGNEPFAYGRSQSTE</sequence>
<dbReference type="RefSeq" id="WP_048383125.1">
    <property type="nucleotide sequence ID" value="NZ_FNRS01000001.1"/>
</dbReference>
<evidence type="ECO:0000313" key="1">
    <source>
        <dbReference type="EMBL" id="KMM83254.1"/>
    </source>
</evidence>
<gene>
    <name evidence="2" type="ORF">SAMN04490203_3028</name>
    <name evidence="1" type="ORF">TU78_18885</name>
</gene>
<reference evidence="2 4" key="2">
    <citation type="submission" date="2016-10" db="EMBL/GenBank/DDBJ databases">
        <authorList>
            <person name="Varghese N."/>
            <person name="Submissions S."/>
        </authorList>
    </citation>
    <scope>NUCLEOTIDE SEQUENCE [LARGE SCALE GENOMIC DNA]</scope>
    <source>
        <strain evidence="2 4">BS3652</strain>
    </source>
</reference>
<dbReference type="EMBL" id="FNRS01000001">
    <property type="protein sequence ID" value="SEC74374.1"/>
    <property type="molecule type" value="Genomic_DNA"/>
</dbReference>
<dbReference type="EMBL" id="JYLA01000008">
    <property type="protein sequence ID" value="KMM83254.1"/>
    <property type="molecule type" value="Genomic_DNA"/>
</dbReference>